<evidence type="ECO:0000256" key="5">
    <source>
        <dbReference type="ARBA" id="ARBA00022723"/>
    </source>
</evidence>
<evidence type="ECO:0000256" key="12">
    <source>
        <dbReference type="SAM" id="MobiDB-lite"/>
    </source>
</evidence>
<dbReference type="Pfam" id="PF00034">
    <property type="entry name" value="Cytochrom_C"/>
    <property type="match status" value="2"/>
</dbReference>
<dbReference type="InterPro" id="IPR009056">
    <property type="entry name" value="Cyt_c-like_dom"/>
</dbReference>
<keyword evidence="2" id="KW-0813">Transport</keyword>
<feature type="domain" description="Cytochrome c" evidence="13">
    <location>
        <begin position="366"/>
        <end position="456"/>
    </location>
</feature>
<protein>
    <submittedName>
        <fullName evidence="14">Cytochrome c</fullName>
    </submittedName>
</protein>
<evidence type="ECO:0000256" key="2">
    <source>
        <dbReference type="ARBA" id="ARBA00022448"/>
    </source>
</evidence>
<dbReference type="Proteomes" id="UP001597463">
    <property type="component" value="Unassembled WGS sequence"/>
</dbReference>
<keyword evidence="9 11" id="KW-0408">Iron</keyword>
<dbReference type="PANTHER" id="PTHR35008">
    <property type="entry name" value="BLL4482 PROTEIN-RELATED"/>
    <property type="match status" value="1"/>
</dbReference>
<reference evidence="15" key="1">
    <citation type="journal article" date="2019" name="Int. J. Syst. Evol. Microbiol.">
        <title>The Global Catalogue of Microorganisms (GCM) 10K type strain sequencing project: providing services to taxonomists for standard genome sequencing and annotation.</title>
        <authorList>
            <consortium name="The Broad Institute Genomics Platform"/>
            <consortium name="The Broad Institute Genome Sequencing Center for Infectious Disease"/>
            <person name="Wu L."/>
            <person name="Ma J."/>
        </authorList>
    </citation>
    <scope>NUCLEOTIDE SEQUENCE [LARGE SCALE GENOMIC DNA]</scope>
    <source>
        <strain evidence="15">TISTR 1906</strain>
    </source>
</reference>
<keyword evidence="4 11" id="KW-0349">Heme</keyword>
<keyword evidence="6" id="KW-0732">Signal</keyword>
<proteinExistence type="predicted"/>
<accession>A0ABW5US57</accession>
<evidence type="ECO:0000256" key="1">
    <source>
        <dbReference type="ARBA" id="ARBA00004236"/>
    </source>
</evidence>
<evidence type="ECO:0000313" key="15">
    <source>
        <dbReference type="Proteomes" id="UP001597463"/>
    </source>
</evidence>
<dbReference type="PIRSF" id="PIRSF000018">
    <property type="entry name" value="Mb_ADH_cyt_c"/>
    <property type="match status" value="1"/>
</dbReference>
<evidence type="ECO:0000256" key="7">
    <source>
        <dbReference type="ARBA" id="ARBA00022737"/>
    </source>
</evidence>
<evidence type="ECO:0000313" key="14">
    <source>
        <dbReference type="EMBL" id="MFD2756080.1"/>
    </source>
</evidence>
<name>A0ABW5US57_9BURK</name>
<dbReference type="RefSeq" id="WP_245633381.1">
    <property type="nucleotide sequence ID" value="NZ_BCNT01000009.1"/>
</dbReference>
<keyword evidence="10" id="KW-0472">Membrane</keyword>
<keyword evidence="15" id="KW-1185">Reference proteome</keyword>
<feature type="region of interest" description="Disordered" evidence="12">
    <location>
        <begin position="46"/>
        <end position="72"/>
    </location>
</feature>
<evidence type="ECO:0000256" key="11">
    <source>
        <dbReference type="PROSITE-ProRule" id="PRU00433"/>
    </source>
</evidence>
<dbReference type="PROSITE" id="PS51007">
    <property type="entry name" value="CYTC"/>
    <property type="match status" value="3"/>
</dbReference>
<keyword evidence="5 11" id="KW-0479">Metal-binding</keyword>
<feature type="domain" description="Cytochrome c" evidence="13">
    <location>
        <begin position="230"/>
        <end position="344"/>
    </location>
</feature>
<dbReference type="PRINTS" id="PR00605">
    <property type="entry name" value="CYTCHROMECIC"/>
</dbReference>
<evidence type="ECO:0000256" key="6">
    <source>
        <dbReference type="ARBA" id="ARBA00022729"/>
    </source>
</evidence>
<evidence type="ECO:0000256" key="9">
    <source>
        <dbReference type="ARBA" id="ARBA00023004"/>
    </source>
</evidence>
<keyword evidence="3" id="KW-1003">Cell membrane</keyword>
<keyword evidence="8" id="KW-0249">Electron transport</keyword>
<comment type="subcellular location">
    <subcellularLocation>
        <location evidence="1">Cell membrane</location>
    </subcellularLocation>
</comment>
<dbReference type="Gene3D" id="1.10.760.10">
    <property type="entry name" value="Cytochrome c-like domain"/>
    <property type="match status" value="3"/>
</dbReference>
<organism evidence="14 15">
    <name type="scientific">Comamonas terrae</name>
    <dbReference type="NCBI Taxonomy" id="673548"/>
    <lineage>
        <taxon>Bacteria</taxon>
        <taxon>Pseudomonadati</taxon>
        <taxon>Pseudomonadota</taxon>
        <taxon>Betaproteobacteria</taxon>
        <taxon>Burkholderiales</taxon>
        <taxon>Comamonadaceae</taxon>
        <taxon>Comamonas</taxon>
    </lineage>
</organism>
<feature type="domain" description="Cytochrome c" evidence="13">
    <location>
        <begin position="75"/>
        <end position="178"/>
    </location>
</feature>
<evidence type="ECO:0000256" key="4">
    <source>
        <dbReference type="ARBA" id="ARBA00022617"/>
    </source>
</evidence>
<sequence>MKTSRKNSVLPVTLLAGMVLLAGAVGLAHGQKGDAPKSSAAPLAHIANGMGRDPQPMVTAQPHALPAGAPAPGADAVSRGAYLARAGDCVACHTAPGGQPFAGGLPMSSPIGTIYSSNITPDARTGIGGYSFEDFDRAVRHGVAKGKGSLYPAMPYPSYARVSEQDMKDLFAYFLSLPPVEHAVPGNDIPWPLSMRWPLAVWRGMFAPDADKVQLKQAPAIAAQGTPEADVKARGAYLVEGLGHCGACHTPRAFTMQEKGLAAADAQFLAGGATMDGWVAKSLRTGGSDGLARWSEEDIVALLKTGRNRHSAVFGGMADVVSHSTQHMTDGDLHAIAAYLKALPADGAASTYTYNTATAEALWKGNDSQRGAALYVDSCAACHRTDGLGYQEVFPALAGNSAVLSADPHNLVAIILNGHQVPATATRPSTFTMPAFGWRLNDAQVADLASFVRSSWGNASAAVSADQVAKQRKSTPHGN</sequence>
<comment type="caution">
    <text evidence="14">The sequence shown here is derived from an EMBL/GenBank/DDBJ whole genome shotgun (WGS) entry which is preliminary data.</text>
</comment>
<dbReference type="PANTHER" id="PTHR35008:SF8">
    <property type="entry name" value="ALCOHOL DEHYDROGENASE CYTOCHROME C SUBUNIT"/>
    <property type="match status" value="1"/>
</dbReference>
<dbReference type="InterPro" id="IPR014353">
    <property type="entry name" value="Membr-bd_ADH_cyt_c"/>
</dbReference>
<dbReference type="InterPro" id="IPR008168">
    <property type="entry name" value="Cyt_C_IC"/>
</dbReference>
<dbReference type="SUPFAM" id="SSF46626">
    <property type="entry name" value="Cytochrome c"/>
    <property type="match status" value="3"/>
</dbReference>
<evidence type="ECO:0000259" key="13">
    <source>
        <dbReference type="PROSITE" id="PS51007"/>
    </source>
</evidence>
<evidence type="ECO:0000256" key="10">
    <source>
        <dbReference type="ARBA" id="ARBA00023136"/>
    </source>
</evidence>
<dbReference type="EMBL" id="JBHUMV010000009">
    <property type="protein sequence ID" value="MFD2756080.1"/>
    <property type="molecule type" value="Genomic_DNA"/>
</dbReference>
<evidence type="ECO:0000256" key="8">
    <source>
        <dbReference type="ARBA" id="ARBA00022982"/>
    </source>
</evidence>
<evidence type="ECO:0000256" key="3">
    <source>
        <dbReference type="ARBA" id="ARBA00022475"/>
    </source>
</evidence>
<keyword evidence="7" id="KW-0677">Repeat</keyword>
<dbReference type="InterPro" id="IPR036909">
    <property type="entry name" value="Cyt_c-like_dom_sf"/>
</dbReference>
<dbReference type="InterPro" id="IPR051459">
    <property type="entry name" value="Cytochrome_c-type_DH"/>
</dbReference>
<feature type="compositionally biased region" description="Low complexity" evidence="12">
    <location>
        <begin position="60"/>
        <end position="72"/>
    </location>
</feature>
<gene>
    <name evidence="14" type="ORF">ACFSW6_18580</name>
</gene>